<proteinExistence type="predicted"/>
<dbReference type="Proteomes" id="UP001159641">
    <property type="component" value="Unassembled WGS sequence"/>
</dbReference>
<name>A0AB34GC84_ESCRO</name>
<comment type="caution">
    <text evidence="1">The sequence shown here is derived from an EMBL/GenBank/DDBJ whole genome shotgun (WGS) entry which is preliminary data.</text>
</comment>
<protein>
    <submittedName>
        <fullName evidence="1">Uncharacterized protein</fullName>
    </submittedName>
</protein>
<evidence type="ECO:0000313" key="2">
    <source>
        <dbReference type="Proteomes" id="UP001159641"/>
    </source>
</evidence>
<organism evidence="1 2">
    <name type="scientific">Eschrichtius robustus</name>
    <name type="common">California gray whale</name>
    <name type="synonym">Eschrichtius gibbosus</name>
    <dbReference type="NCBI Taxonomy" id="9764"/>
    <lineage>
        <taxon>Eukaryota</taxon>
        <taxon>Metazoa</taxon>
        <taxon>Chordata</taxon>
        <taxon>Craniata</taxon>
        <taxon>Vertebrata</taxon>
        <taxon>Euteleostomi</taxon>
        <taxon>Mammalia</taxon>
        <taxon>Eutheria</taxon>
        <taxon>Laurasiatheria</taxon>
        <taxon>Artiodactyla</taxon>
        <taxon>Whippomorpha</taxon>
        <taxon>Cetacea</taxon>
        <taxon>Mysticeti</taxon>
        <taxon>Eschrichtiidae</taxon>
        <taxon>Eschrichtius</taxon>
    </lineage>
</organism>
<reference evidence="1 2" key="1">
    <citation type="submission" date="2022-11" db="EMBL/GenBank/DDBJ databases">
        <title>Whole genome sequence of Eschrichtius robustus ER-17-0199.</title>
        <authorList>
            <person name="Bruniche-Olsen A."/>
            <person name="Black A.N."/>
            <person name="Fields C.J."/>
            <person name="Walden K."/>
            <person name="Dewoody J.A."/>
        </authorList>
    </citation>
    <scope>NUCLEOTIDE SEQUENCE [LARGE SCALE GENOMIC DNA]</scope>
    <source>
        <strain evidence="1">ER-17-0199</strain>
        <tissue evidence="1">Blubber</tissue>
    </source>
</reference>
<sequence>MFFQQLSSPPKARTLDLDQDLKIIGSKSPGWVVPNDARWQRREDPGLGYWQETEALVAAYGQLLPLLGDVSHSLRVGATGLFLEATTVFHLSLTLSRRCLLDYTSRQASAVSPHKRSESGLDYSPACFRIMVDPSPSVSGKAALNSISQKTQGLAVATAPKPRC</sequence>
<gene>
    <name evidence="1" type="ORF">J1605_014388</name>
</gene>
<dbReference type="EMBL" id="JAIQCJ010002304">
    <property type="protein sequence ID" value="KAJ8777498.1"/>
    <property type="molecule type" value="Genomic_DNA"/>
</dbReference>
<evidence type="ECO:0000313" key="1">
    <source>
        <dbReference type="EMBL" id="KAJ8777498.1"/>
    </source>
</evidence>
<accession>A0AB34GC84</accession>
<dbReference type="AlphaFoldDB" id="A0AB34GC84"/>
<keyword evidence="2" id="KW-1185">Reference proteome</keyword>